<organism evidence="1 2">
    <name type="scientific">Linum trigynum</name>
    <dbReference type="NCBI Taxonomy" id="586398"/>
    <lineage>
        <taxon>Eukaryota</taxon>
        <taxon>Viridiplantae</taxon>
        <taxon>Streptophyta</taxon>
        <taxon>Embryophyta</taxon>
        <taxon>Tracheophyta</taxon>
        <taxon>Spermatophyta</taxon>
        <taxon>Magnoliopsida</taxon>
        <taxon>eudicotyledons</taxon>
        <taxon>Gunneridae</taxon>
        <taxon>Pentapetalae</taxon>
        <taxon>rosids</taxon>
        <taxon>fabids</taxon>
        <taxon>Malpighiales</taxon>
        <taxon>Linaceae</taxon>
        <taxon>Linum</taxon>
    </lineage>
</organism>
<sequence>MCFWPGRYVGINAPPPAALASSIFGPFSSPSSPFKELVKIDCPADSLIGTLVLDFNPRDYFQGNPLVIKYVKVPLRTSPSNSRFWTLLITSERYG</sequence>
<gene>
    <name evidence="1" type="ORF">LTRI10_LOCUS27148</name>
</gene>
<evidence type="ECO:0000313" key="2">
    <source>
        <dbReference type="Proteomes" id="UP001497516"/>
    </source>
</evidence>
<name>A0AAV2EJI5_9ROSI</name>
<dbReference type="Proteomes" id="UP001497516">
    <property type="component" value="Chromosome 4"/>
</dbReference>
<protein>
    <submittedName>
        <fullName evidence="1">Uncharacterized protein</fullName>
    </submittedName>
</protein>
<proteinExistence type="predicted"/>
<dbReference type="AlphaFoldDB" id="A0AAV2EJI5"/>
<evidence type="ECO:0000313" key="1">
    <source>
        <dbReference type="EMBL" id="CAL1386059.1"/>
    </source>
</evidence>
<dbReference type="EMBL" id="OZ034817">
    <property type="protein sequence ID" value="CAL1386059.1"/>
    <property type="molecule type" value="Genomic_DNA"/>
</dbReference>
<accession>A0AAV2EJI5</accession>
<keyword evidence="2" id="KW-1185">Reference proteome</keyword>
<reference evidence="1 2" key="1">
    <citation type="submission" date="2024-04" db="EMBL/GenBank/DDBJ databases">
        <authorList>
            <person name="Fracassetti M."/>
        </authorList>
    </citation>
    <scope>NUCLEOTIDE SEQUENCE [LARGE SCALE GENOMIC DNA]</scope>
</reference>